<feature type="domain" description="F-box" evidence="1">
    <location>
        <begin position="24"/>
        <end position="50"/>
    </location>
</feature>
<dbReference type="CDD" id="cd09917">
    <property type="entry name" value="F-box_SF"/>
    <property type="match status" value="1"/>
</dbReference>
<evidence type="ECO:0000313" key="3">
    <source>
        <dbReference type="Proteomes" id="UP000242180"/>
    </source>
</evidence>
<dbReference type="InterPro" id="IPR001810">
    <property type="entry name" value="F-box_dom"/>
</dbReference>
<evidence type="ECO:0000259" key="1">
    <source>
        <dbReference type="Pfam" id="PF00646"/>
    </source>
</evidence>
<dbReference type="InterPro" id="IPR032675">
    <property type="entry name" value="LRR_dom_sf"/>
</dbReference>
<organism evidence="2 3">
    <name type="scientific">Syncephalastrum racemosum</name>
    <name type="common">Filamentous fungus</name>
    <dbReference type="NCBI Taxonomy" id="13706"/>
    <lineage>
        <taxon>Eukaryota</taxon>
        <taxon>Fungi</taxon>
        <taxon>Fungi incertae sedis</taxon>
        <taxon>Mucoromycota</taxon>
        <taxon>Mucoromycotina</taxon>
        <taxon>Mucoromycetes</taxon>
        <taxon>Mucorales</taxon>
        <taxon>Syncephalastraceae</taxon>
        <taxon>Syncephalastrum</taxon>
    </lineage>
</organism>
<protein>
    <recommendedName>
        <fullName evidence="1">F-box domain-containing protein</fullName>
    </recommendedName>
</protein>
<keyword evidence="3" id="KW-1185">Reference proteome</keyword>
<dbReference type="SUPFAM" id="SSF81383">
    <property type="entry name" value="F-box domain"/>
    <property type="match status" value="1"/>
</dbReference>
<dbReference type="EMBL" id="MCGN01000001">
    <property type="protein sequence ID" value="ORZ03378.1"/>
    <property type="molecule type" value="Genomic_DNA"/>
</dbReference>
<proteinExistence type="predicted"/>
<dbReference type="Gene3D" id="3.80.10.10">
    <property type="entry name" value="Ribonuclease Inhibitor"/>
    <property type="match status" value="1"/>
</dbReference>
<dbReference type="Proteomes" id="UP000242180">
    <property type="component" value="Unassembled WGS sequence"/>
</dbReference>
<comment type="caution">
    <text evidence="2">The sequence shown here is derived from an EMBL/GenBank/DDBJ whole genome shotgun (WGS) entry which is preliminary data.</text>
</comment>
<accession>A0A1X2HWB2</accession>
<dbReference type="AlphaFoldDB" id="A0A1X2HWB2"/>
<dbReference type="InParanoid" id="A0A1X2HWB2"/>
<dbReference type="InterPro" id="IPR036047">
    <property type="entry name" value="F-box-like_dom_sf"/>
</dbReference>
<reference evidence="2 3" key="1">
    <citation type="submission" date="2016-07" db="EMBL/GenBank/DDBJ databases">
        <title>Pervasive Adenine N6-methylation of Active Genes in Fungi.</title>
        <authorList>
            <consortium name="DOE Joint Genome Institute"/>
            <person name="Mondo S.J."/>
            <person name="Dannebaum R.O."/>
            <person name="Kuo R.C."/>
            <person name="Labutti K."/>
            <person name="Haridas S."/>
            <person name="Kuo A."/>
            <person name="Salamov A."/>
            <person name="Ahrendt S.R."/>
            <person name="Lipzen A."/>
            <person name="Sullivan W."/>
            <person name="Andreopoulos W.B."/>
            <person name="Clum A."/>
            <person name="Lindquist E."/>
            <person name="Daum C."/>
            <person name="Ramamoorthy G.K."/>
            <person name="Gryganskyi A."/>
            <person name="Culley D."/>
            <person name="Magnuson J.K."/>
            <person name="James T.Y."/>
            <person name="O'Malley M.A."/>
            <person name="Stajich J.E."/>
            <person name="Spatafora J.W."/>
            <person name="Visel A."/>
            <person name="Grigoriev I.V."/>
        </authorList>
    </citation>
    <scope>NUCLEOTIDE SEQUENCE [LARGE SCALE GENOMIC DNA]</scope>
    <source>
        <strain evidence="2 3">NRRL 2496</strain>
    </source>
</reference>
<sequence>MIIEEYNEPLQLNPFNFVEWDRTDLVEYIFGHVDFKTRVHCVGVCKRWREYLLERCETMWHSVQIKTNPSKVARYEKEGRTLLDAGLLDWLALVPPEKIHHFKLEGTGDDAVAVFDVLAARIWANLQTIKVRRIRSKDDSKGKLRAKPYYASYMSFWETINNSKNALKTLEVIDVELPMDDDTWDLVFGSCTLLENLVVHFEPTNPPEEYEDELDFNCMYTKGAGDEQEYRNFPLRRLQWSTSYKLPDELLDHCPVLDYPRIDQELEDTSDIE</sequence>
<dbReference type="Pfam" id="PF00646">
    <property type="entry name" value="F-box"/>
    <property type="match status" value="1"/>
</dbReference>
<gene>
    <name evidence="2" type="ORF">BCR43DRAFT_520536</name>
</gene>
<evidence type="ECO:0000313" key="2">
    <source>
        <dbReference type="EMBL" id="ORZ03378.1"/>
    </source>
</evidence>
<name>A0A1X2HWB2_SYNRA</name>